<sequence>MAPPAVVDKAVISGFANAEAYDAHRPSYPAQAVDGLLGHLGIANKPGARIVDLAAGTGKFTELLAARPEVFEILAVEPHEKMRENLEAKRLRGVTTRDGVAAKMDVPDGWADAVIAAQVRHGRGPRRDSPRPQARGLAGHDLERRRLLVSPAPPPAFDPRSGFFSHNRADNQPKNWTPSTRWEAGMKELVVSAPPDGPKRFRDGAWMDVFDRQSSAARPLFTTPIGQDRVPFTVWRTKEALWDRLNTLSHIFVLPDAEKAAFKAKFEQILKGGDGNWNDKQEVEFHGATAYAWTKGL</sequence>
<dbReference type="SUPFAM" id="SSF53335">
    <property type="entry name" value="S-adenosyl-L-methionine-dependent methyltransferases"/>
    <property type="match status" value="1"/>
</dbReference>
<feature type="region of interest" description="Disordered" evidence="3">
    <location>
        <begin position="120"/>
        <end position="153"/>
    </location>
</feature>
<dbReference type="PANTHER" id="PTHR44942:SF4">
    <property type="entry name" value="METHYLTRANSFERASE TYPE 11 DOMAIN-CONTAINING PROTEIN"/>
    <property type="match status" value="1"/>
</dbReference>
<protein>
    <submittedName>
        <fullName evidence="5">2-heptaprenyl-1,4-naphthoquinone methyltransferase</fullName>
    </submittedName>
</protein>
<evidence type="ECO:0000256" key="3">
    <source>
        <dbReference type="SAM" id="MobiDB-lite"/>
    </source>
</evidence>
<dbReference type="GO" id="GO:0032259">
    <property type="term" value="P:methylation"/>
    <property type="evidence" value="ECO:0007669"/>
    <property type="project" value="UniProtKB-KW"/>
</dbReference>
<name>A0A151GSF9_DRECN</name>
<dbReference type="EMBL" id="LAYC01000001">
    <property type="protein sequence ID" value="KYK60001.1"/>
    <property type="molecule type" value="Genomic_DNA"/>
</dbReference>
<dbReference type="GO" id="GO:0008168">
    <property type="term" value="F:methyltransferase activity"/>
    <property type="evidence" value="ECO:0007669"/>
    <property type="project" value="UniProtKB-KW"/>
</dbReference>
<dbReference type="RefSeq" id="XP_040659353.1">
    <property type="nucleotide sequence ID" value="XM_040798470.1"/>
</dbReference>
<keyword evidence="6" id="KW-1185">Reference proteome</keyword>
<keyword evidence="2 5" id="KW-0808">Transferase</keyword>
<dbReference type="STRING" id="98403.A0A151GSF9"/>
<dbReference type="GeneID" id="63713778"/>
<reference evidence="5 6" key="1">
    <citation type="journal article" date="2016" name="Sci. Rep.">
        <title>Insights into Adaptations to a Near-Obligate Nematode Endoparasitic Lifestyle from the Finished Genome of Drechmeria coniospora.</title>
        <authorList>
            <person name="Zhang L."/>
            <person name="Zhou Z."/>
            <person name="Guo Q."/>
            <person name="Fokkens L."/>
            <person name="Miskei M."/>
            <person name="Pocsi I."/>
            <person name="Zhang W."/>
            <person name="Chen M."/>
            <person name="Wang L."/>
            <person name="Sun Y."/>
            <person name="Donzelli B.G."/>
            <person name="Gibson D.M."/>
            <person name="Nelson D.R."/>
            <person name="Luo J.G."/>
            <person name="Rep M."/>
            <person name="Liu H."/>
            <person name="Yang S."/>
            <person name="Wang J."/>
            <person name="Krasnoff S.B."/>
            <person name="Xu Y."/>
            <person name="Molnar I."/>
            <person name="Lin M."/>
        </authorList>
    </citation>
    <scope>NUCLEOTIDE SEQUENCE [LARGE SCALE GENOMIC DNA]</scope>
    <source>
        <strain evidence="5 6">ARSEF 6962</strain>
    </source>
</reference>
<dbReference type="Gene3D" id="3.40.50.150">
    <property type="entry name" value="Vaccinia Virus protein VP39"/>
    <property type="match status" value="1"/>
</dbReference>
<comment type="caution">
    <text evidence="5">The sequence shown here is derived from an EMBL/GenBank/DDBJ whole genome shotgun (WGS) entry which is preliminary data.</text>
</comment>
<evidence type="ECO:0000313" key="6">
    <source>
        <dbReference type="Proteomes" id="UP000076580"/>
    </source>
</evidence>
<evidence type="ECO:0000256" key="2">
    <source>
        <dbReference type="ARBA" id="ARBA00022679"/>
    </source>
</evidence>
<evidence type="ECO:0000313" key="5">
    <source>
        <dbReference type="EMBL" id="KYK60001.1"/>
    </source>
</evidence>
<feature type="domain" description="Methyltransferase" evidence="4">
    <location>
        <begin position="50"/>
        <end position="121"/>
    </location>
</feature>
<dbReference type="InterPro" id="IPR051052">
    <property type="entry name" value="Diverse_substrate_MTase"/>
</dbReference>
<dbReference type="Proteomes" id="UP000076580">
    <property type="component" value="Chromosome 01"/>
</dbReference>
<dbReference type="Pfam" id="PF13649">
    <property type="entry name" value="Methyltransf_25"/>
    <property type="match status" value="1"/>
</dbReference>
<dbReference type="InParanoid" id="A0A151GSF9"/>
<dbReference type="InterPro" id="IPR029063">
    <property type="entry name" value="SAM-dependent_MTases_sf"/>
</dbReference>
<organism evidence="5 6">
    <name type="scientific">Drechmeria coniospora</name>
    <name type="common">Nematophagous fungus</name>
    <name type="synonym">Meria coniospora</name>
    <dbReference type="NCBI Taxonomy" id="98403"/>
    <lineage>
        <taxon>Eukaryota</taxon>
        <taxon>Fungi</taxon>
        <taxon>Dikarya</taxon>
        <taxon>Ascomycota</taxon>
        <taxon>Pezizomycotina</taxon>
        <taxon>Sordariomycetes</taxon>
        <taxon>Hypocreomycetidae</taxon>
        <taxon>Hypocreales</taxon>
        <taxon>Ophiocordycipitaceae</taxon>
        <taxon>Drechmeria</taxon>
    </lineage>
</organism>
<accession>A0A151GSF9</accession>
<dbReference type="PANTHER" id="PTHR44942">
    <property type="entry name" value="METHYLTRANSF_11 DOMAIN-CONTAINING PROTEIN"/>
    <property type="match status" value="1"/>
</dbReference>
<evidence type="ECO:0000256" key="1">
    <source>
        <dbReference type="ARBA" id="ARBA00022603"/>
    </source>
</evidence>
<dbReference type="InterPro" id="IPR041698">
    <property type="entry name" value="Methyltransf_25"/>
</dbReference>
<proteinExistence type="predicted"/>
<evidence type="ECO:0000259" key="4">
    <source>
        <dbReference type="Pfam" id="PF13649"/>
    </source>
</evidence>
<gene>
    <name evidence="5" type="ORF">DCS_01135</name>
</gene>
<keyword evidence="1 5" id="KW-0489">Methyltransferase</keyword>
<dbReference type="CDD" id="cd02440">
    <property type="entry name" value="AdoMet_MTases"/>
    <property type="match status" value="1"/>
</dbReference>
<dbReference type="AlphaFoldDB" id="A0A151GSF9"/>